<feature type="transmembrane region" description="Helical" evidence="4">
    <location>
        <begin position="269"/>
        <end position="285"/>
    </location>
</feature>
<accession>A0A074KE87</accession>
<comment type="similarity">
    <text evidence="1">Belongs to the glycosyltransferase 2 family.</text>
</comment>
<keyword evidence="4" id="KW-0472">Membrane</keyword>
<comment type="caution">
    <text evidence="6">The sequence shown here is derived from an EMBL/GenBank/DDBJ whole genome shotgun (WGS) entry which is preliminary data.</text>
</comment>
<dbReference type="EMBL" id="AUNB01000028">
    <property type="protein sequence ID" value="KEO59877.1"/>
    <property type="molecule type" value="Genomic_DNA"/>
</dbReference>
<feature type="domain" description="Glycosyltransferase 2-like" evidence="5">
    <location>
        <begin position="5"/>
        <end position="172"/>
    </location>
</feature>
<proteinExistence type="inferred from homology"/>
<dbReference type="RefSeq" id="WP_038130793.1">
    <property type="nucleotide sequence ID" value="NZ_AUNB01000028.1"/>
</dbReference>
<dbReference type="Pfam" id="PF00535">
    <property type="entry name" value="Glycos_transf_2"/>
    <property type="match status" value="1"/>
</dbReference>
<name>A0A074KE87_9RHOB</name>
<dbReference type="GO" id="GO:0016757">
    <property type="term" value="F:glycosyltransferase activity"/>
    <property type="evidence" value="ECO:0007669"/>
    <property type="project" value="UniProtKB-KW"/>
</dbReference>
<dbReference type="InterPro" id="IPR001173">
    <property type="entry name" value="Glyco_trans_2-like"/>
</dbReference>
<gene>
    <name evidence="6" type="ORF">DT23_15550</name>
</gene>
<evidence type="ECO:0000256" key="4">
    <source>
        <dbReference type="SAM" id="Phobius"/>
    </source>
</evidence>
<dbReference type="PANTHER" id="PTHR43630">
    <property type="entry name" value="POLY-BETA-1,6-N-ACETYL-D-GLUCOSAMINE SYNTHASE"/>
    <property type="match status" value="1"/>
</dbReference>
<evidence type="ECO:0000259" key="5">
    <source>
        <dbReference type="Pfam" id="PF00535"/>
    </source>
</evidence>
<feature type="transmembrane region" description="Helical" evidence="4">
    <location>
        <begin position="292"/>
        <end position="312"/>
    </location>
</feature>
<evidence type="ECO:0000256" key="1">
    <source>
        <dbReference type="ARBA" id="ARBA00006739"/>
    </source>
</evidence>
<keyword evidence="2" id="KW-0328">Glycosyltransferase</keyword>
<dbReference type="CDD" id="cd02525">
    <property type="entry name" value="Succinoglycan_BP_ExoA"/>
    <property type="match status" value="1"/>
</dbReference>
<organism evidence="6 7">
    <name type="scientific">Thioclava indica</name>
    <dbReference type="NCBI Taxonomy" id="1353528"/>
    <lineage>
        <taxon>Bacteria</taxon>
        <taxon>Pseudomonadati</taxon>
        <taxon>Pseudomonadota</taxon>
        <taxon>Alphaproteobacteria</taxon>
        <taxon>Rhodobacterales</taxon>
        <taxon>Paracoccaceae</taxon>
        <taxon>Thioclava</taxon>
    </lineage>
</organism>
<reference evidence="6 7" key="1">
    <citation type="journal article" date="2015" name="Antonie Van Leeuwenhoek">
        <title>Thioclava indica sp. nov., isolated from surface seawater of the Indian Ocean.</title>
        <authorList>
            <person name="Liu Y."/>
            <person name="Lai Q."/>
            <person name="Du J."/>
            <person name="Xu H."/>
            <person name="Jiang L."/>
            <person name="Shao Z."/>
        </authorList>
    </citation>
    <scope>NUCLEOTIDE SEQUENCE [LARGE SCALE GENOMIC DNA]</scope>
    <source>
        <strain evidence="6 7">DT23-4</strain>
    </source>
</reference>
<dbReference type="OrthoDB" id="8416156at2"/>
<dbReference type="PANTHER" id="PTHR43630:SF1">
    <property type="entry name" value="POLY-BETA-1,6-N-ACETYL-D-GLUCOSAMINE SYNTHASE"/>
    <property type="match status" value="1"/>
</dbReference>
<protein>
    <recommendedName>
        <fullName evidence="5">Glycosyltransferase 2-like domain-containing protein</fullName>
    </recommendedName>
</protein>
<keyword evidence="3" id="KW-0808">Transferase</keyword>
<dbReference type="SUPFAM" id="SSF53448">
    <property type="entry name" value="Nucleotide-diphospho-sugar transferases"/>
    <property type="match status" value="1"/>
</dbReference>
<dbReference type="AlphaFoldDB" id="A0A074KE87"/>
<dbReference type="STRING" id="1353528.DT23_15550"/>
<evidence type="ECO:0000256" key="3">
    <source>
        <dbReference type="ARBA" id="ARBA00022679"/>
    </source>
</evidence>
<dbReference type="InterPro" id="IPR029044">
    <property type="entry name" value="Nucleotide-diphossugar_trans"/>
</dbReference>
<dbReference type="eggNOG" id="COG1216">
    <property type="taxonomic scope" value="Bacteria"/>
</dbReference>
<keyword evidence="7" id="KW-1185">Reference proteome</keyword>
<keyword evidence="4" id="KW-1133">Transmembrane helix</keyword>
<keyword evidence="4" id="KW-0812">Transmembrane</keyword>
<dbReference type="Proteomes" id="UP000027471">
    <property type="component" value="Unassembled WGS sequence"/>
</dbReference>
<evidence type="ECO:0000313" key="7">
    <source>
        <dbReference type="Proteomes" id="UP000027471"/>
    </source>
</evidence>
<dbReference type="Gene3D" id="3.90.550.10">
    <property type="entry name" value="Spore Coat Polysaccharide Biosynthesis Protein SpsA, Chain A"/>
    <property type="match status" value="1"/>
</dbReference>
<sequence>MNTLIVIPTLNEARHIAQVLSAIEPFAVSQDACVVVADGGSTDATCSIVRETAADAPWLHLVDNPGRYQSAAVNLAVETFGDTAEWLIRMDAHSSYPPDFCATLIREAETTDAASVVVTMYAKGNSTFQQIAAAAQNSRFGNGASAHRNRTEGAWVDHGHHALMRLDAFRAIGGYDPSFTHNEDAEFDYRLALAGYRIWLSARTEIEYFPRNSLRGVMRQYFLFGRGRARNLAKHQARPARRQKIVAALAPALALALLSPLNWIFDVPLLAWVAACVVAGLMIARDLRQPRCVFAGPVAGLMQLAWSAGYWVQTLCARLAGAFRLRGEI</sequence>
<evidence type="ECO:0000313" key="6">
    <source>
        <dbReference type="EMBL" id="KEO59877.1"/>
    </source>
</evidence>
<evidence type="ECO:0000256" key="2">
    <source>
        <dbReference type="ARBA" id="ARBA00022676"/>
    </source>
</evidence>